<dbReference type="Gene3D" id="1.10.10.10">
    <property type="entry name" value="Winged helix-like DNA-binding domain superfamily/Winged helix DNA-binding domain"/>
    <property type="match status" value="1"/>
</dbReference>
<dbReference type="PROSITE" id="PS50931">
    <property type="entry name" value="HTH_LYSR"/>
    <property type="match status" value="1"/>
</dbReference>
<keyword evidence="4" id="KW-0804">Transcription</keyword>
<dbReference type="InterPro" id="IPR036390">
    <property type="entry name" value="WH_DNA-bd_sf"/>
</dbReference>
<dbReference type="Pfam" id="PF03466">
    <property type="entry name" value="LysR_substrate"/>
    <property type="match status" value="1"/>
</dbReference>
<comment type="caution">
    <text evidence="6">The sequence shown here is derived from an EMBL/GenBank/DDBJ whole genome shotgun (WGS) entry which is preliminary data.</text>
</comment>
<dbReference type="GO" id="GO:0003700">
    <property type="term" value="F:DNA-binding transcription factor activity"/>
    <property type="evidence" value="ECO:0007669"/>
    <property type="project" value="InterPro"/>
</dbReference>
<keyword evidence="3" id="KW-0238">DNA-binding</keyword>
<evidence type="ECO:0000256" key="4">
    <source>
        <dbReference type="ARBA" id="ARBA00023163"/>
    </source>
</evidence>
<name>A0A511QP93_9VIBR</name>
<dbReference type="InterPro" id="IPR058163">
    <property type="entry name" value="LysR-type_TF_proteobact-type"/>
</dbReference>
<dbReference type="AlphaFoldDB" id="A0A511QP93"/>
<evidence type="ECO:0000256" key="2">
    <source>
        <dbReference type="ARBA" id="ARBA00023015"/>
    </source>
</evidence>
<protein>
    <submittedName>
        <fullName evidence="6">LysR family transcriptional regulator</fullName>
    </submittedName>
</protein>
<dbReference type="Pfam" id="PF00126">
    <property type="entry name" value="HTH_1"/>
    <property type="match status" value="1"/>
</dbReference>
<accession>A0A511QP93</accession>
<dbReference type="CDD" id="cd08422">
    <property type="entry name" value="PBP2_CrgA_like"/>
    <property type="match status" value="1"/>
</dbReference>
<evidence type="ECO:0000313" key="6">
    <source>
        <dbReference type="EMBL" id="GEM79153.1"/>
    </source>
</evidence>
<dbReference type="Gene3D" id="3.40.190.290">
    <property type="match status" value="1"/>
</dbReference>
<dbReference type="EMBL" id="BJXK01000004">
    <property type="protein sequence ID" value="GEM79153.1"/>
    <property type="molecule type" value="Genomic_DNA"/>
</dbReference>
<feature type="domain" description="HTH lysR-type" evidence="5">
    <location>
        <begin position="6"/>
        <end position="63"/>
    </location>
</feature>
<dbReference type="InterPro" id="IPR000847">
    <property type="entry name" value="LysR_HTH_N"/>
</dbReference>
<evidence type="ECO:0000259" key="5">
    <source>
        <dbReference type="PROSITE" id="PS50931"/>
    </source>
</evidence>
<dbReference type="Proteomes" id="UP000321113">
    <property type="component" value="Unassembled WGS sequence"/>
</dbReference>
<evidence type="ECO:0000256" key="3">
    <source>
        <dbReference type="ARBA" id="ARBA00023125"/>
    </source>
</evidence>
<proteinExistence type="inferred from homology"/>
<dbReference type="PANTHER" id="PTHR30537">
    <property type="entry name" value="HTH-TYPE TRANSCRIPTIONAL REGULATOR"/>
    <property type="match status" value="1"/>
</dbReference>
<dbReference type="InterPro" id="IPR036388">
    <property type="entry name" value="WH-like_DNA-bd_sf"/>
</dbReference>
<dbReference type="PANTHER" id="PTHR30537:SF5">
    <property type="entry name" value="HTH-TYPE TRANSCRIPTIONAL ACTIVATOR TTDR-RELATED"/>
    <property type="match status" value="1"/>
</dbReference>
<dbReference type="GO" id="GO:0003677">
    <property type="term" value="F:DNA binding"/>
    <property type="evidence" value="ECO:0007669"/>
    <property type="project" value="UniProtKB-KW"/>
</dbReference>
<evidence type="ECO:0000313" key="7">
    <source>
        <dbReference type="Proteomes" id="UP000321113"/>
    </source>
</evidence>
<sequence>MEYIMDKLDCIKVFTRVATLGSFTATANELNVTQSSISKKIAWLENDLGIALFSRHARAISLTSSGQKYLEFALKLTEDTHLFESQLRQEQTSVSGTLKLSVPSAFSVRLLSQPLSDFMCLHSNLYVDVSVSDTLVDLVDENIDVAIRASYLKDSGLKAKWLMDNELAYFASPKYLDNHPKIENANDLVHHQCLTYSLSIPSNLWRFSIDKNTLKVRVKERLRSDSPEMLVQMAKLGEGVAAMPKWMIEKELQDGSLQLILEQYQQTKLPMYLVFKDSEHQPQRIRAFIDFLADYFLTR</sequence>
<evidence type="ECO:0000256" key="1">
    <source>
        <dbReference type="ARBA" id="ARBA00009437"/>
    </source>
</evidence>
<dbReference type="FunFam" id="1.10.10.10:FF:000001">
    <property type="entry name" value="LysR family transcriptional regulator"/>
    <property type="match status" value="1"/>
</dbReference>
<dbReference type="SUPFAM" id="SSF53850">
    <property type="entry name" value="Periplasmic binding protein-like II"/>
    <property type="match status" value="1"/>
</dbReference>
<reference evidence="6 7" key="1">
    <citation type="submission" date="2019-07" db="EMBL/GenBank/DDBJ databases">
        <title>Whole genome shotgun sequence of Vibrio superstes NBRC 103154.</title>
        <authorList>
            <person name="Hosoyama A."/>
            <person name="Uohara A."/>
            <person name="Ohji S."/>
            <person name="Ichikawa N."/>
        </authorList>
    </citation>
    <scope>NUCLEOTIDE SEQUENCE [LARGE SCALE GENOMIC DNA]</scope>
    <source>
        <strain evidence="6 7">NBRC 103154</strain>
    </source>
</reference>
<organism evidence="6 7">
    <name type="scientific">Vibrio superstes NBRC 103154</name>
    <dbReference type="NCBI Taxonomy" id="1219062"/>
    <lineage>
        <taxon>Bacteria</taxon>
        <taxon>Pseudomonadati</taxon>
        <taxon>Pseudomonadota</taxon>
        <taxon>Gammaproteobacteria</taxon>
        <taxon>Vibrionales</taxon>
        <taxon>Vibrionaceae</taxon>
        <taxon>Vibrio</taxon>
    </lineage>
</organism>
<keyword evidence="7" id="KW-1185">Reference proteome</keyword>
<gene>
    <name evidence="6" type="ORF">VSU01S_13980</name>
</gene>
<keyword evidence="2" id="KW-0805">Transcription regulation</keyword>
<dbReference type="InterPro" id="IPR005119">
    <property type="entry name" value="LysR_subst-bd"/>
</dbReference>
<comment type="similarity">
    <text evidence="1">Belongs to the LysR transcriptional regulatory family.</text>
</comment>
<dbReference type="SUPFAM" id="SSF46785">
    <property type="entry name" value="Winged helix' DNA-binding domain"/>
    <property type="match status" value="1"/>
</dbReference>
<dbReference type="PRINTS" id="PR00039">
    <property type="entry name" value="HTHLYSR"/>
</dbReference>